<comment type="caution">
    <text evidence="2">The sequence shown here is derived from an EMBL/GenBank/DDBJ whole genome shotgun (WGS) entry which is preliminary data.</text>
</comment>
<evidence type="ECO:0000259" key="1">
    <source>
        <dbReference type="Pfam" id="PF00149"/>
    </source>
</evidence>
<gene>
    <name evidence="2" type="ORF">J1N35_010852</name>
</gene>
<keyword evidence="3" id="KW-1185">Reference proteome</keyword>
<sequence length="96" mass="10300">MHYADGKTTSCLNVLPSQVHGCSDLNTSAFIQRMIQAEKPNLIVFTGYNIFGLDAKDSAKSLNAEFAPVIAAGIPWVPVLGNHDQEVKAPYPGKGL</sequence>
<reference evidence="2 3" key="1">
    <citation type="journal article" date="2021" name="Plant Biotechnol. J.">
        <title>Multi-omics assisted identification of the key and species-specific regulatory components of drought-tolerant mechanisms in Gossypium stocksii.</title>
        <authorList>
            <person name="Yu D."/>
            <person name="Ke L."/>
            <person name="Zhang D."/>
            <person name="Wu Y."/>
            <person name="Sun Y."/>
            <person name="Mei J."/>
            <person name="Sun J."/>
            <person name="Sun Y."/>
        </authorList>
    </citation>
    <scope>NUCLEOTIDE SEQUENCE [LARGE SCALE GENOMIC DNA]</scope>
    <source>
        <strain evidence="3">cv. E1</strain>
        <tissue evidence="2">Leaf</tissue>
    </source>
</reference>
<dbReference type="GO" id="GO:0016788">
    <property type="term" value="F:hydrolase activity, acting on ester bonds"/>
    <property type="evidence" value="ECO:0007669"/>
    <property type="project" value="TreeGrafter"/>
</dbReference>
<dbReference type="PANTHER" id="PTHR32440">
    <property type="entry name" value="PHOSPHATASE DCR2-RELATED-RELATED"/>
    <property type="match status" value="1"/>
</dbReference>
<dbReference type="Gene3D" id="3.60.21.10">
    <property type="match status" value="1"/>
</dbReference>
<evidence type="ECO:0000313" key="3">
    <source>
        <dbReference type="Proteomes" id="UP000828251"/>
    </source>
</evidence>
<accession>A0A9D4ACF4</accession>
<dbReference type="Proteomes" id="UP000828251">
    <property type="component" value="Unassembled WGS sequence"/>
</dbReference>
<dbReference type="InterPro" id="IPR029052">
    <property type="entry name" value="Metallo-depent_PP-like"/>
</dbReference>
<dbReference type="AlphaFoldDB" id="A0A9D4ACF4"/>
<evidence type="ECO:0000313" key="2">
    <source>
        <dbReference type="EMBL" id="KAH1107084.1"/>
    </source>
</evidence>
<dbReference type="GO" id="GO:0005737">
    <property type="term" value="C:cytoplasm"/>
    <property type="evidence" value="ECO:0007669"/>
    <property type="project" value="TreeGrafter"/>
</dbReference>
<dbReference type="Pfam" id="PF00149">
    <property type="entry name" value="Metallophos"/>
    <property type="match status" value="1"/>
</dbReference>
<name>A0A9D4ACF4_9ROSI</name>
<organism evidence="2 3">
    <name type="scientific">Gossypium stocksii</name>
    <dbReference type="NCBI Taxonomy" id="47602"/>
    <lineage>
        <taxon>Eukaryota</taxon>
        <taxon>Viridiplantae</taxon>
        <taxon>Streptophyta</taxon>
        <taxon>Embryophyta</taxon>
        <taxon>Tracheophyta</taxon>
        <taxon>Spermatophyta</taxon>
        <taxon>Magnoliopsida</taxon>
        <taxon>eudicotyledons</taxon>
        <taxon>Gunneridae</taxon>
        <taxon>Pentapetalae</taxon>
        <taxon>rosids</taxon>
        <taxon>malvids</taxon>
        <taxon>Malvales</taxon>
        <taxon>Malvaceae</taxon>
        <taxon>Malvoideae</taxon>
        <taxon>Gossypium</taxon>
    </lineage>
</organism>
<dbReference type="PANTHER" id="PTHR32440:SF0">
    <property type="entry name" value="PHOSPHATASE DCR2-RELATED"/>
    <property type="match status" value="1"/>
</dbReference>
<protein>
    <recommendedName>
        <fullName evidence="1">Calcineurin-like phosphoesterase domain-containing protein</fullName>
    </recommendedName>
</protein>
<dbReference type="EMBL" id="JAIQCV010000004">
    <property type="protein sequence ID" value="KAH1107084.1"/>
    <property type="molecule type" value="Genomic_DNA"/>
</dbReference>
<dbReference type="SUPFAM" id="SSF56300">
    <property type="entry name" value="Metallo-dependent phosphatases"/>
    <property type="match status" value="1"/>
</dbReference>
<proteinExistence type="predicted"/>
<feature type="domain" description="Calcineurin-like phosphoesterase" evidence="1">
    <location>
        <begin position="28"/>
        <end position="92"/>
    </location>
</feature>
<dbReference type="OrthoDB" id="783096at2759"/>
<dbReference type="InterPro" id="IPR004843">
    <property type="entry name" value="Calcineurin-like_PHP"/>
</dbReference>